<proteinExistence type="predicted"/>
<dbReference type="PANTHER" id="PTHR10982:SF21">
    <property type="entry name" value="FATTY ACID SYNTHASE SUBUNIT BETA"/>
    <property type="match status" value="1"/>
</dbReference>
<gene>
    <name evidence="2" type="ORF">B9Z19DRAFT_1063483</name>
</gene>
<dbReference type="PANTHER" id="PTHR10982">
    <property type="entry name" value="MALONYL COA-ACYL CARRIER PROTEIN TRANSACYLASE"/>
    <property type="match status" value="1"/>
</dbReference>
<dbReference type="STRING" id="42251.A0A2T6ZY23"/>
<dbReference type="InterPro" id="IPR050830">
    <property type="entry name" value="Fungal_FAS"/>
</dbReference>
<organism evidence="2 3">
    <name type="scientific">Tuber borchii</name>
    <name type="common">White truffle</name>
    <dbReference type="NCBI Taxonomy" id="42251"/>
    <lineage>
        <taxon>Eukaryota</taxon>
        <taxon>Fungi</taxon>
        <taxon>Dikarya</taxon>
        <taxon>Ascomycota</taxon>
        <taxon>Pezizomycotina</taxon>
        <taxon>Pezizomycetes</taxon>
        <taxon>Pezizales</taxon>
        <taxon>Tuberaceae</taxon>
        <taxon>Tuber</taxon>
    </lineage>
</organism>
<dbReference type="EMBL" id="NESQ01000066">
    <property type="protein sequence ID" value="PUU80397.1"/>
    <property type="molecule type" value="Genomic_DNA"/>
</dbReference>
<comment type="caution">
    <text evidence="2">The sequence shown here is derived from an EMBL/GenBank/DDBJ whole genome shotgun (WGS) entry which is preliminary data.</text>
</comment>
<keyword evidence="3" id="KW-1185">Reference proteome</keyword>
<dbReference type="OrthoDB" id="5340391at2759"/>
<reference evidence="2 3" key="1">
    <citation type="submission" date="2017-04" db="EMBL/GenBank/DDBJ databases">
        <title>Draft genome sequence of Tuber borchii Vittad., a whitish edible truffle.</title>
        <authorList>
            <consortium name="DOE Joint Genome Institute"/>
            <person name="Murat C."/>
            <person name="Kuo A."/>
            <person name="Barry K.W."/>
            <person name="Clum A."/>
            <person name="Dockter R.B."/>
            <person name="Fauchery L."/>
            <person name="Iotti M."/>
            <person name="Kohler A."/>
            <person name="Labutti K."/>
            <person name="Lindquist E.A."/>
            <person name="Lipzen A."/>
            <person name="Ohm R.A."/>
            <person name="Wang M."/>
            <person name="Grigoriev I.V."/>
            <person name="Zambonelli A."/>
            <person name="Martin F.M."/>
        </authorList>
    </citation>
    <scope>NUCLEOTIDE SEQUENCE [LARGE SCALE GENOMIC DNA]</scope>
    <source>
        <strain evidence="2 3">Tbo3840</strain>
    </source>
</reference>
<sequence>MVSRNWQLYLITHKYVWAGDLRSVGYFTNGLKFLKMQKIDIQALIAKMSLEDVKERLVEIILEWGKHSEAKLKSVGLQLDTTINPLKGIDIPSLYTSLRSRVTPFRSLLMENIV</sequence>
<dbReference type="Gene3D" id="3.30.70.3330">
    <property type="match status" value="1"/>
</dbReference>
<dbReference type="GO" id="GO:0016740">
    <property type="term" value="F:transferase activity"/>
    <property type="evidence" value="ECO:0007669"/>
    <property type="project" value="UniProtKB-KW"/>
</dbReference>
<dbReference type="AlphaFoldDB" id="A0A2T6ZY23"/>
<keyword evidence="1" id="KW-0808">Transferase</keyword>
<evidence type="ECO:0000313" key="3">
    <source>
        <dbReference type="Proteomes" id="UP000244722"/>
    </source>
</evidence>
<protein>
    <submittedName>
        <fullName evidence="2">Uncharacterized protein</fullName>
    </submittedName>
</protein>
<evidence type="ECO:0000313" key="2">
    <source>
        <dbReference type="EMBL" id="PUU80397.1"/>
    </source>
</evidence>
<dbReference type="Proteomes" id="UP000244722">
    <property type="component" value="Unassembled WGS sequence"/>
</dbReference>
<accession>A0A2T6ZY23</accession>
<evidence type="ECO:0000256" key="1">
    <source>
        <dbReference type="ARBA" id="ARBA00022679"/>
    </source>
</evidence>
<name>A0A2T6ZY23_TUBBO</name>